<keyword evidence="3" id="KW-1185">Reference proteome</keyword>
<name>A0AAI9TXX7_9PEZI</name>
<sequence length="82" mass="9353">MCLFWNGKSMILVVGLLLVRLLFVTLTQTTTPPTTPALVEVSRGLQHEPPYPLGHWARSWDTIRYVQTGASPLHKYARHVKR</sequence>
<comment type="caution">
    <text evidence="2">The sequence shown here is derived from an EMBL/GenBank/DDBJ whole genome shotgun (WGS) entry which is preliminary data.</text>
</comment>
<evidence type="ECO:0008006" key="4">
    <source>
        <dbReference type="Google" id="ProtNLM"/>
    </source>
</evidence>
<organism evidence="2 3">
    <name type="scientific">Colletotrichum cuscutae</name>
    <dbReference type="NCBI Taxonomy" id="1209917"/>
    <lineage>
        <taxon>Eukaryota</taxon>
        <taxon>Fungi</taxon>
        <taxon>Dikarya</taxon>
        <taxon>Ascomycota</taxon>
        <taxon>Pezizomycotina</taxon>
        <taxon>Sordariomycetes</taxon>
        <taxon>Hypocreomycetidae</taxon>
        <taxon>Glomerellales</taxon>
        <taxon>Glomerellaceae</taxon>
        <taxon>Colletotrichum</taxon>
        <taxon>Colletotrichum acutatum species complex</taxon>
    </lineage>
</organism>
<accession>A0AAI9TXX7</accession>
<feature type="signal peptide" evidence="1">
    <location>
        <begin position="1"/>
        <end position="29"/>
    </location>
</feature>
<reference evidence="2" key="1">
    <citation type="submission" date="2016-11" db="EMBL/GenBank/DDBJ databases">
        <title>The genome sequence of Colletotrichum cuscutae.</title>
        <authorList>
            <person name="Baroncelli R."/>
        </authorList>
    </citation>
    <scope>NUCLEOTIDE SEQUENCE</scope>
    <source>
        <strain evidence="2">IMI 304802</strain>
    </source>
</reference>
<dbReference type="EMBL" id="MPDP01000315">
    <property type="protein sequence ID" value="KAK1446852.1"/>
    <property type="molecule type" value="Genomic_DNA"/>
</dbReference>
<keyword evidence="1" id="KW-0732">Signal</keyword>
<evidence type="ECO:0000313" key="3">
    <source>
        <dbReference type="Proteomes" id="UP001239213"/>
    </source>
</evidence>
<dbReference type="Proteomes" id="UP001239213">
    <property type="component" value="Unassembled WGS sequence"/>
</dbReference>
<protein>
    <recommendedName>
        <fullName evidence="4">Secreted protein</fullName>
    </recommendedName>
</protein>
<feature type="chain" id="PRO_5042567552" description="Secreted protein" evidence="1">
    <location>
        <begin position="30"/>
        <end position="82"/>
    </location>
</feature>
<gene>
    <name evidence="2" type="ORF">CCUS01_02411</name>
</gene>
<dbReference type="AlphaFoldDB" id="A0AAI9TXX7"/>
<proteinExistence type="predicted"/>
<evidence type="ECO:0000313" key="2">
    <source>
        <dbReference type="EMBL" id="KAK1446852.1"/>
    </source>
</evidence>
<evidence type="ECO:0000256" key="1">
    <source>
        <dbReference type="SAM" id="SignalP"/>
    </source>
</evidence>